<keyword evidence="3" id="KW-0813">Transport</keyword>
<gene>
    <name evidence="9" type="ORF">IAA63_14045</name>
</gene>
<evidence type="ECO:0000313" key="10">
    <source>
        <dbReference type="Proteomes" id="UP000886723"/>
    </source>
</evidence>
<feature type="transmembrane region" description="Helical" evidence="7">
    <location>
        <begin position="285"/>
        <end position="310"/>
    </location>
</feature>
<keyword evidence="5 7" id="KW-1133">Transmembrane helix</keyword>
<comment type="subcellular location">
    <subcellularLocation>
        <location evidence="1">Cell membrane</location>
        <topology evidence="1">Multi-pass membrane protein</topology>
    </subcellularLocation>
</comment>
<evidence type="ECO:0000256" key="1">
    <source>
        <dbReference type="ARBA" id="ARBA00004651"/>
    </source>
</evidence>
<dbReference type="PANTHER" id="PTHR16172:SF41">
    <property type="entry name" value="MAJOR FACILITATOR SUPERFAMILY DOMAIN-CONTAINING PROTEIN 6-LIKE"/>
    <property type="match status" value="1"/>
</dbReference>
<evidence type="ECO:0000256" key="2">
    <source>
        <dbReference type="ARBA" id="ARBA00005241"/>
    </source>
</evidence>
<proteinExistence type="inferred from homology"/>
<feature type="transmembrane region" description="Helical" evidence="7">
    <location>
        <begin position="102"/>
        <end position="121"/>
    </location>
</feature>
<comment type="caution">
    <text evidence="9">The sequence shown here is derived from an EMBL/GenBank/DDBJ whole genome shotgun (WGS) entry which is preliminary data.</text>
</comment>
<accession>A0A9D1NXV1</accession>
<comment type="similarity">
    <text evidence="2">Belongs to the major facilitator superfamily. MFSD6 family.</text>
</comment>
<dbReference type="PANTHER" id="PTHR16172">
    <property type="entry name" value="MAJOR FACILITATOR SUPERFAMILY DOMAIN-CONTAINING PROTEIN 6-LIKE"/>
    <property type="match status" value="1"/>
</dbReference>
<dbReference type="InterPro" id="IPR051717">
    <property type="entry name" value="MFS_MFSD6"/>
</dbReference>
<evidence type="ECO:0000313" key="9">
    <source>
        <dbReference type="EMBL" id="HIV14241.1"/>
    </source>
</evidence>
<feature type="transmembrane region" description="Helical" evidence="7">
    <location>
        <begin position="12"/>
        <end position="37"/>
    </location>
</feature>
<dbReference type="PROSITE" id="PS51257">
    <property type="entry name" value="PROKAR_LIPOPROTEIN"/>
    <property type="match status" value="1"/>
</dbReference>
<evidence type="ECO:0000256" key="4">
    <source>
        <dbReference type="ARBA" id="ARBA00022692"/>
    </source>
</evidence>
<evidence type="ECO:0000256" key="5">
    <source>
        <dbReference type="ARBA" id="ARBA00022989"/>
    </source>
</evidence>
<feature type="transmembrane region" description="Helical" evidence="7">
    <location>
        <begin position="216"/>
        <end position="239"/>
    </location>
</feature>
<dbReference type="GO" id="GO:0005886">
    <property type="term" value="C:plasma membrane"/>
    <property type="evidence" value="ECO:0007669"/>
    <property type="project" value="UniProtKB-SubCell"/>
</dbReference>
<organism evidence="9 10">
    <name type="scientific">Candidatus Pullilachnospira stercoravium</name>
    <dbReference type="NCBI Taxonomy" id="2840913"/>
    <lineage>
        <taxon>Bacteria</taxon>
        <taxon>Bacillati</taxon>
        <taxon>Bacillota</taxon>
        <taxon>Clostridia</taxon>
        <taxon>Lachnospirales</taxon>
        <taxon>Lachnospiraceae</taxon>
        <taxon>Lachnospiraceae incertae sedis</taxon>
        <taxon>Candidatus Pullilachnospira</taxon>
    </lineage>
</organism>
<dbReference type="SUPFAM" id="SSF103473">
    <property type="entry name" value="MFS general substrate transporter"/>
    <property type="match status" value="2"/>
</dbReference>
<feature type="transmembrane region" description="Helical" evidence="7">
    <location>
        <begin position="316"/>
        <end position="335"/>
    </location>
</feature>
<feature type="domain" description="Major facilitator superfamily (MFS) profile" evidence="8">
    <location>
        <begin position="216"/>
        <end position="416"/>
    </location>
</feature>
<dbReference type="Pfam" id="PF12832">
    <property type="entry name" value="MFS_1_like"/>
    <property type="match status" value="1"/>
</dbReference>
<evidence type="ECO:0000256" key="3">
    <source>
        <dbReference type="ARBA" id="ARBA00022448"/>
    </source>
</evidence>
<name>A0A9D1NXV1_9FIRM</name>
<dbReference type="InterPro" id="IPR024989">
    <property type="entry name" value="MFS_assoc_dom"/>
</dbReference>
<evidence type="ECO:0000256" key="7">
    <source>
        <dbReference type="SAM" id="Phobius"/>
    </source>
</evidence>
<dbReference type="Gene3D" id="1.20.1250.20">
    <property type="entry name" value="MFS general substrate transporter like domains"/>
    <property type="match status" value="2"/>
</dbReference>
<dbReference type="InterPro" id="IPR020846">
    <property type="entry name" value="MFS_dom"/>
</dbReference>
<feature type="transmembrane region" description="Helical" evidence="7">
    <location>
        <begin position="78"/>
        <end position="96"/>
    </location>
</feature>
<dbReference type="EMBL" id="DVON01000292">
    <property type="protein sequence ID" value="HIV14241.1"/>
    <property type="molecule type" value="Genomic_DNA"/>
</dbReference>
<reference evidence="9" key="1">
    <citation type="submission" date="2020-10" db="EMBL/GenBank/DDBJ databases">
        <authorList>
            <person name="Gilroy R."/>
        </authorList>
    </citation>
    <scope>NUCLEOTIDE SEQUENCE</scope>
    <source>
        <strain evidence="9">ChiBcec2-4451</strain>
    </source>
</reference>
<protein>
    <submittedName>
        <fullName evidence="9">MFS transporter</fullName>
    </submittedName>
</protein>
<sequence>MGKQKGFQVKHQYTLVQALYWISSCALMGYAAVYLQYKGLSNTLIGIVVGGAACISIVVQPLVAQLSESYEALTVKRLILLMIGMASALFLILTLVPLPVPGIMAVYIGMYTIYNSLPPLLSAMGMEFINRGYYLNFGFSRGIGSISYAFCAAALGIVIDRFHPGILGYIYVGCAAVLCVSIGIMKDLGREKLTVAKAELSGKTESVGDMVRKSPVFLMLMIGFLLGNTGNSCIGTYTVNVIKDLGGSDTILGVANFIAAASEMPMMILFGVLMKKMDCIRILKISAFFFFVKPLVILAAGSLPAAFVGLAMQGPAFGLFTPAAVYYVNSTIAPASRVKGQAVFSMVTSGAATCVGNLLGGWIQDAFGLDWMLAGCVMIGAVGLVVVLLIPGTEEKVPIRYRLLRWLYRREMKSRG</sequence>
<dbReference type="InterPro" id="IPR036259">
    <property type="entry name" value="MFS_trans_sf"/>
</dbReference>
<feature type="transmembrane region" description="Helical" evidence="7">
    <location>
        <begin position="251"/>
        <end position="273"/>
    </location>
</feature>
<feature type="transmembrane region" description="Helical" evidence="7">
    <location>
        <begin position="369"/>
        <end position="390"/>
    </location>
</feature>
<feature type="transmembrane region" description="Helical" evidence="7">
    <location>
        <begin position="133"/>
        <end position="159"/>
    </location>
</feature>
<feature type="transmembrane region" description="Helical" evidence="7">
    <location>
        <begin position="165"/>
        <end position="184"/>
    </location>
</feature>
<evidence type="ECO:0000256" key="6">
    <source>
        <dbReference type="ARBA" id="ARBA00023136"/>
    </source>
</evidence>
<feature type="transmembrane region" description="Helical" evidence="7">
    <location>
        <begin position="342"/>
        <end position="363"/>
    </location>
</feature>
<dbReference type="GO" id="GO:0022857">
    <property type="term" value="F:transmembrane transporter activity"/>
    <property type="evidence" value="ECO:0007669"/>
    <property type="project" value="InterPro"/>
</dbReference>
<dbReference type="PROSITE" id="PS50850">
    <property type="entry name" value="MFS"/>
    <property type="match status" value="1"/>
</dbReference>
<keyword evidence="4 7" id="KW-0812">Transmembrane</keyword>
<dbReference type="Proteomes" id="UP000886723">
    <property type="component" value="Unassembled WGS sequence"/>
</dbReference>
<keyword evidence="6 7" id="KW-0472">Membrane</keyword>
<reference evidence="9" key="2">
    <citation type="journal article" date="2021" name="PeerJ">
        <title>Extensive microbial diversity within the chicken gut microbiome revealed by metagenomics and culture.</title>
        <authorList>
            <person name="Gilroy R."/>
            <person name="Ravi A."/>
            <person name="Getino M."/>
            <person name="Pursley I."/>
            <person name="Horton D.L."/>
            <person name="Alikhan N.F."/>
            <person name="Baker D."/>
            <person name="Gharbi K."/>
            <person name="Hall N."/>
            <person name="Watson M."/>
            <person name="Adriaenssens E.M."/>
            <person name="Foster-Nyarko E."/>
            <person name="Jarju S."/>
            <person name="Secka A."/>
            <person name="Antonio M."/>
            <person name="Oren A."/>
            <person name="Chaudhuri R.R."/>
            <person name="La Ragione R."/>
            <person name="Hildebrand F."/>
            <person name="Pallen M.J."/>
        </authorList>
    </citation>
    <scope>NUCLEOTIDE SEQUENCE</scope>
    <source>
        <strain evidence="9">ChiBcec2-4451</strain>
    </source>
</reference>
<feature type="transmembrane region" description="Helical" evidence="7">
    <location>
        <begin position="43"/>
        <end position="66"/>
    </location>
</feature>
<dbReference type="AlphaFoldDB" id="A0A9D1NXV1"/>
<evidence type="ECO:0000259" key="8">
    <source>
        <dbReference type="PROSITE" id="PS50850"/>
    </source>
</evidence>